<sequence>MTDSLLIFLLTGLVSMSAALSAGALNKIPEDRKPSFLTNRNGLVTVMVLGNISALTLIGALAYGFSRLEWWVPLSCVFISFPVVHFVAIQRLLGDLVNVFVSGILAVISAAVLVYFW</sequence>
<dbReference type="RefSeq" id="WP_151056631.1">
    <property type="nucleotide sequence ID" value="NZ_CP044222.1"/>
</dbReference>
<dbReference type="AlphaFoldDB" id="A0A5J6LFI8"/>
<gene>
    <name evidence="2" type="ORF">F5I99_12915</name>
</gene>
<dbReference type="KEGG" id="nik:F5I99_12915"/>
<keyword evidence="1" id="KW-1133">Transmembrane helix</keyword>
<evidence type="ECO:0000313" key="3">
    <source>
        <dbReference type="Proteomes" id="UP000325606"/>
    </source>
</evidence>
<feature type="transmembrane region" description="Helical" evidence="1">
    <location>
        <begin position="96"/>
        <end position="116"/>
    </location>
</feature>
<evidence type="ECO:0000313" key="2">
    <source>
        <dbReference type="EMBL" id="QEW07327.1"/>
    </source>
</evidence>
<keyword evidence="1" id="KW-0472">Membrane</keyword>
<keyword evidence="3" id="KW-1185">Reference proteome</keyword>
<reference evidence="2 3" key="1">
    <citation type="submission" date="2019-09" db="EMBL/GenBank/DDBJ databases">
        <title>Nitrincola iocasae sp. nov., a bacterium isolated from the sediment collected at a cold seep field in South China Sea.</title>
        <authorList>
            <person name="Zhang H."/>
            <person name="Wang H."/>
            <person name="Li C."/>
        </authorList>
    </citation>
    <scope>NUCLEOTIDE SEQUENCE [LARGE SCALE GENOMIC DNA]</scope>
    <source>
        <strain evidence="2 3">KXZD1103</strain>
    </source>
</reference>
<name>A0A5J6LFI8_9GAMM</name>
<accession>A0A5J6LFI8</accession>
<protein>
    <submittedName>
        <fullName evidence="2">Uncharacterized protein</fullName>
    </submittedName>
</protein>
<dbReference type="EMBL" id="CP044222">
    <property type="protein sequence ID" value="QEW07327.1"/>
    <property type="molecule type" value="Genomic_DNA"/>
</dbReference>
<feature type="transmembrane region" description="Helical" evidence="1">
    <location>
        <begin position="70"/>
        <end position="90"/>
    </location>
</feature>
<feature type="transmembrane region" description="Helical" evidence="1">
    <location>
        <begin position="42"/>
        <end position="63"/>
    </location>
</feature>
<proteinExistence type="predicted"/>
<organism evidence="2 3">
    <name type="scientific">Nitrincola iocasae</name>
    <dbReference type="NCBI Taxonomy" id="2614693"/>
    <lineage>
        <taxon>Bacteria</taxon>
        <taxon>Pseudomonadati</taxon>
        <taxon>Pseudomonadota</taxon>
        <taxon>Gammaproteobacteria</taxon>
        <taxon>Oceanospirillales</taxon>
        <taxon>Oceanospirillaceae</taxon>
        <taxon>Nitrincola</taxon>
    </lineage>
</organism>
<evidence type="ECO:0000256" key="1">
    <source>
        <dbReference type="SAM" id="Phobius"/>
    </source>
</evidence>
<dbReference type="Proteomes" id="UP000325606">
    <property type="component" value="Chromosome"/>
</dbReference>
<keyword evidence="1" id="KW-0812">Transmembrane</keyword>